<comment type="caution">
    <text evidence="1">The sequence shown here is derived from an EMBL/GenBank/DDBJ whole genome shotgun (WGS) entry which is preliminary data.</text>
</comment>
<organism evidence="1 2">
    <name type="scientific">Dreissena polymorpha</name>
    <name type="common">Zebra mussel</name>
    <name type="synonym">Mytilus polymorpha</name>
    <dbReference type="NCBI Taxonomy" id="45954"/>
    <lineage>
        <taxon>Eukaryota</taxon>
        <taxon>Metazoa</taxon>
        <taxon>Spiralia</taxon>
        <taxon>Lophotrochozoa</taxon>
        <taxon>Mollusca</taxon>
        <taxon>Bivalvia</taxon>
        <taxon>Autobranchia</taxon>
        <taxon>Heteroconchia</taxon>
        <taxon>Euheterodonta</taxon>
        <taxon>Imparidentia</taxon>
        <taxon>Neoheterodontei</taxon>
        <taxon>Myida</taxon>
        <taxon>Dreissenoidea</taxon>
        <taxon>Dreissenidae</taxon>
        <taxon>Dreissena</taxon>
    </lineage>
</organism>
<evidence type="ECO:0000313" key="2">
    <source>
        <dbReference type="Proteomes" id="UP000828390"/>
    </source>
</evidence>
<protein>
    <submittedName>
        <fullName evidence="1">Uncharacterized protein</fullName>
    </submittedName>
</protein>
<sequence length="77" mass="9010">MTKETLAKQAIKALGSIYRYQKHFGYFSPKQAFKPFDAMITPILCYSAEIWGFQYAECIERVHINYCKRLCGLNKHV</sequence>
<dbReference type="AlphaFoldDB" id="A0A9D4DEX2"/>
<dbReference type="EMBL" id="JAIWYP010000010">
    <property type="protein sequence ID" value="KAH3747723.1"/>
    <property type="molecule type" value="Genomic_DNA"/>
</dbReference>
<dbReference type="Proteomes" id="UP000828390">
    <property type="component" value="Unassembled WGS sequence"/>
</dbReference>
<name>A0A9D4DEX2_DREPO</name>
<accession>A0A9D4DEX2</accession>
<reference evidence="1" key="1">
    <citation type="journal article" date="2019" name="bioRxiv">
        <title>The Genome of the Zebra Mussel, Dreissena polymorpha: A Resource for Invasive Species Research.</title>
        <authorList>
            <person name="McCartney M.A."/>
            <person name="Auch B."/>
            <person name="Kono T."/>
            <person name="Mallez S."/>
            <person name="Zhang Y."/>
            <person name="Obille A."/>
            <person name="Becker A."/>
            <person name="Abrahante J.E."/>
            <person name="Garbe J."/>
            <person name="Badalamenti J.P."/>
            <person name="Herman A."/>
            <person name="Mangelson H."/>
            <person name="Liachko I."/>
            <person name="Sullivan S."/>
            <person name="Sone E.D."/>
            <person name="Koren S."/>
            <person name="Silverstein K.A.T."/>
            <person name="Beckman K.B."/>
            <person name="Gohl D.M."/>
        </authorList>
    </citation>
    <scope>NUCLEOTIDE SEQUENCE</scope>
    <source>
        <strain evidence="1">Duluth1</strain>
        <tissue evidence="1">Whole animal</tissue>
    </source>
</reference>
<proteinExistence type="predicted"/>
<keyword evidence="2" id="KW-1185">Reference proteome</keyword>
<gene>
    <name evidence="1" type="ORF">DPMN_182152</name>
</gene>
<evidence type="ECO:0000313" key="1">
    <source>
        <dbReference type="EMBL" id="KAH3747723.1"/>
    </source>
</evidence>
<reference evidence="1" key="2">
    <citation type="submission" date="2020-11" db="EMBL/GenBank/DDBJ databases">
        <authorList>
            <person name="McCartney M.A."/>
            <person name="Auch B."/>
            <person name="Kono T."/>
            <person name="Mallez S."/>
            <person name="Becker A."/>
            <person name="Gohl D.M."/>
            <person name="Silverstein K.A.T."/>
            <person name="Koren S."/>
            <person name="Bechman K.B."/>
            <person name="Herman A."/>
            <person name="Abrahante J.E."/>
            <person name="Garbe J."/>
        </authorList>
    </citation>
    <scope>NUCLEOTIDE SEQUENCE</scope>
    <source>
        <strain evidence="1">Duluth1</strain>
        <tissue evidence="1">Whole animal</tissue>
    </source>
</reference>